<evidence type="ECO:0000313" key="2">
    <source>
        <dbReference type="Proteomes" id="UP001331761"/>
    </source>
</evidence>
<gene>
    <name evidence="1" type="ORF">GCK32_010103</name>
</gene>
<protein>
    <submittedName>
        <fullName evidence="1">Uncharacterized protein</fullName>
    </submittedName>
</protein>
<comment type="caution">
    <text evidence="1">The sequence shown here is derived from an EMBL/GenBank/DDBJ whole genome shotgun (WGS) entry which is preliminary data.</text>
</comment>
<dbReference type="AlphaFoldDB" id="A0AAN8FRP8"/>
<evidence type="ECO:0000313" key="1">
    <source>
        <dbReference type="EMBL" id="KAK5985311.1"/>
    </source>
</evidence>
<accession>A0AAN8FRP8</accession>
<organism evidence="1 2">
    <name type="scientific">Trichostrongylus colubriformis</name>
    <name type="common">Black scour worm</name>
    <dbReference type="NCBI Taxonomy" id="6319"/>
    <lineage>
        <taxon>Eukaryota</taxon>
        <taxon>Metazoa</taxon>
        <taxon>Ecdysozoa</taxon>
        <taxon>Nematoda</taxon>
        <taxon>Chromadorea</taxon>
        <taxon>Rhabditida</taxon>
        <taxon>Rhabditina</taxon>
        <taxon>Rhabditomorpha</taxon>
        <taxon>Strongyloidea</taxon>
        <taxon>Trichostrongylidae</taxon>
        <taxon>Trichostrongylus</taxon>
    </lineage>
</organism>
<proteinExistence type="predicted"/>
<sequence>MSSPFIRATTRCLFEWHQRERGSANAWRSGKEDIVQLNGFQYDDKWKNCYTDSINWTIIVLNTFVGLQTGISSNFFTDNRNITLNEARVHVLKSRLEMVTEPSAWLVENNELGLKDLDLMSYLATELDKSCRVMLCILLCIMSRHTRIGTEFGLLENVRAITFLIK</sequence>
<name>A0AAN8FRP8_TRICO</name>
<keyword evidence="2" id="KW-1185">Reference proteome</keyword>
<dbReference type="EMBL" id="WIXE01001882">
    <property type="protein sequence ID" value="KAK5985311.1"/>
    <property type="molecule type" value="Genomic_DNA"/>
</dbReference>
<dbReference type="Proteomes" id="UP001331761">
    <property type="component" value="Unassembled WGS sequence"/>
</dbReference>
<reference evidence="1 2" key="1">
    <citation type="submission" date="2019-10" db="EMBL/GenBank/DDBJ databases">
        <title>Assembly and Annotation for the nematode Trichostrongylus colubriformis.</title>
        <authorList>
            <person name="Martin J."/>
        </authorList>
    </citation>
    <scope>NUCLEOTIDE SEQUENCE [LARGE SCALE GENOMIC DNA]</scope>
    <source>
        <strain evidence="1">G859</strain>
        <tissue evidence="1">Whole worm</tissue>
    </source>
</reference>